<dbReference type="RefSeq" id="WP_133036567.1">
    <property type="nucleotide sequence ID" value="NZ_BAABEI010000001.1"/>
</dbReference>
<evidence type="ECO:0000313" key="2">
    <source>
        <dbReference type="Proteomes" id="UP000295351"/>
    </source>
</evidence>
<sequence>MKVTTVGTGTPLPDSHRSCACTMAEVNGRRLLFDVGRGTLSSLARMNIPITAIDRVFITHHHYDHIGELAELIISGWTEGRTTEPTGNVAAHCDVPHSIAVRSARLERSSGIDQPAGVLRNLTPLVRRA</sequence>
<comment type="caution">
    <text evidence="1">The sequence shown here is derived from an EMBL/GenBank/DDBJ whole genome shotgun (WGS) entry which is preliminary data.</text>
</comment>
<name>A0A4R2C590_SHIGR</name>
<keyword evidence="2" id="KW-1185">Reference proteome</keyword>
<dbReference type="PANTHER" id="PTHR46018">
    <property type="entry name" value="ZINC PHOSPHODIESTERASE ELAC PROTEIN 1"/>
    <property type="match status" value="1"/>
</dbReference>
<dbReference type="EMBL" id="SLVX01000028">
    <property type="protein sequence ID" value="TCN35401.1"/>
    <property type="molecule type" value="Genomic_DNA"/>
</dbReference>
<proteinExistence type="predicted"/>
<protein>
    <submittedName>
        <fullName evidence="1">Metallo-beta-lactamase superfamily protein</fullName>
    </submittedName>
</protein>
<dbReference type="Gene3D" id="3.60.15.10">
    <property type="entry name" value="Ribonuclease Z/Hydroxyacylglutathione hydrolase-like"/>
    <property type="match status" value="1"/>
</dbReference>
<organism evidence="1 2">
    <name type="scientific">Shinella granuli</name>
    <dbReference type="NCBI Taxonomy" id="323621"/>
    <lineage>
        <taxon>Bacteria</taxon>
        <taxon>Pseudomonadati</taxon>
        <taxon>Pseudomonadota</taxon>
        <taxon>Alphaproteobacteria</taxon>
        <taxon>Hyphomicrobiales</taxon>
        <taxon>Rhizobiaceae</taxon>
        <taxon>Shinella</taxon>
    </lineage>
</organism>
<dbReference type="Proteomes" id="UP000295351">
    <property type="component" value="Unassembled WGS sequence"/>
</dbReference>
<dbReference type="PANTHER" id="PTHR46018:SF2">
    <property type="entry name" value="ZINC PHOSPHODIESTERASE ELAC PROTEIN 1"/>
    <property type="match status" value="1"/>
</dbReference>
<dbReference type="GO" id="GO:0042781">
    <property type="term" value="F:3'-tRNA processing endoribonuclease activity"/>
    <property type="evidence" value="ECO:0007669"/>
    <property type="project" value="TreeGrafter"/>
</dbReference>
<dbReference type="AlphaFoldDB" id="A0A4R2C590"/>
<accession>A0A4R2C590</accession>
<gene>
    <name evidence="1" type="ORF">EV665_12811</name>
</gene>
<dbReference type="InterPro" id="IPR036866">
    <property type="entry name" value="RibonucZ/Hydroxyglut_hydro"/>
</dbReference>
<dbReference type="SUPFAM" id="SSF56281">
    <property type="entry name" value="Metallo-hydrolase/oxidoreductase"/>
    <property type="match status" value="1"/>
</dbReference>
<evidence type="ECO:0000313" key="1">
    <source>
        <dbReference type="EMBL" id="TCN35401.1"/>
    </source>
</evidence>
<reference evidence="1 2" key="1">
    <citation type="submission" date="2019-03" db="EMBL/GenBank/DDBJ databases">
        <title>Genomic Encyclopedia of Type Strains, Phase IV (KMG-IV): sequencing the most valuable type-strain genomes for metagenomic binning, comparative biology and taxonomic classification.</title>
        <authorList>
            <person name="Goeker M."/>
        </authorList>
    </citation>
    <scope>NUCLEOTIDE SEQUENCE [LARGE SCALE GENOMIC DNA]</scope>
    <source>
        <strain evidence="1 2">DSM 18401</strain>
    </source>
</reference>
<dbReference type="Pfam" id="PF23023">
    <property type="entry name" value="Anti-Pycsar_Apyc1"/>
    <property type="match status" value="1"/>
</dbReference>